<dbReference type="InterPro" id="IPR029787">
    <property type="entry name" value="Nucleotide_cyclase"/>
</dbReference>
<dbReference type="EMBL" id="JAJOMB010000039">
    <property type="protein sequence ID" value="MCD5317034.1"/>
    <property type="molecule type" value="Genomic_DNA"/>
</dbReference>
<feature type="transmembrane region" description="Helical" evidence="2">
    <location>
        <begin position="95"/>
        <end position="111"/>
    </location>
</feature>
<evidence type="ECO:0000313" key="5">
    <source>
        <dbReference type="Proteomes" id="UP001138997"/>
    </source>
</evidence>
<dbReference type="NCBIfam" id="TIGR00254">
    <property type="entry name" value="GGDEF"/>
    <property type="match status" value="1"/>
</dbReference>
<dbReference type="RefSeq" id="WP_231449885.1">
    <property type="nucleotide sequence ID" value="NZ_JAJOMB010000039.1"/>
</dbReference>
<dbReference type="InterPro" id="IPR043128">
    <property type="entry name" value="Rev_trsase/Diguanyl_cyclase"/>
</dbReference>
<reference evidence="4" key="1">
    <citation type="submission" date="2021-11" db="EMBL/GenBank/DDBJ databases">
        <title>Streptomyces corallinus and Kineosporia corallina sp. nov., two new coral-derived marine actinobacteria.</title>
        <authorList>
            <person name="Buangrab K."/>
            <person name="Sutthacheep M."/>
            <person name="Yeemin T."/>
            <person name="Harunari E."/>
            <person name="Igarashi Y."/>
            <person name="Sripreechasak P."/>
            <person name="Kanchanasin P."/>
            <person name="Tanasupawat S."/>
            <person name="Phongsopitanun W."/>
        </authorList>
    </citation>
    <scope>NUCLEOTIDE SEQUENCE</scope>
    <source>
        <strain evidence="4">JCM 31032</strain>
    </source>
</reference>
<dbReference type="InterPro" id="IPR050469">
    <property type="entry name" value="Diguanylate_Cyclase"/>
</dbReference>
<keyword evidence="5" id="KW-1185">Reference proteome</keyword>
<dbReference type="PANTHER" id="PTHR45138">
    <property type="entry name" value="REGULATORY COMPONENTS OF SENSORY TRANSDUCTION SYSTEM"/>
    <property type="match status" value="1"/>
</dbReference>
<gene>
    <name evidence="4" type="ORF">LR394_39675</name>
</gene>
<evidence type="ECO:0000256" key="1">
    <source>
        <dbReference type="SAM" id="MobiDB-lite"/>
    </source>
</evidence>
<dbReference type="GO" id="GO:0052621">
    <property type="term" value="F:diguanylate cyclase activity"/>
    <property type="evidence" value="ECO:0007669"/>
    <property type="project" value="TreeGrafter"/>
</dbReference>
<protein>
    <submittedName>
        <fullName evidence="4">GGDEF domain-containing protein</fullName>
    </submittedName>
</protein>
<dbReference type="GO" id="GO:1902201">
    <property type="term" value="P:negative regulation of bacterial-type flagellum-dependent cell motility"/>
    <property type="evidence" value="ECO:0007669"/>
    <property type="project" value="TreeGrafter"/>
</dbReference>
<keyword evidence="2" id="KW-0472">Membrane</keyword>
<feature type="transmembrane region" description="Helical" evidence="2">
    <location>
        <begin position="33"/>
        <end position="54"/>
    </location>
</feature>
<dbReference type="PROSITE" id="PS50887">
    <property type="entry name" value="GGDEF"/>
    <property type="match status" value="1"/>
</dbReference>
<feature type="compositionally biased region" description="Low complexity" evidence="1">
    <location>
        <begin position="480"/>
        <end position="491"/>
    </location>
</feature>
<dbReference type="AlphaFoldDB" id="A0A9X1SYK9"/>
<feature type="transmembrane region" description="Helical" evidence="2">
    <location>
        <begin position="158"/>
        <end position="179"/>
    </location>
</feature>
<feature type="transmembrane region" description="Helical" evidence="2">
    <location>
        <begin position="293"/>
        <end position="315"/>
    </location>
</feature>
<feature type="transmembrane region" description="Helical" evidence="2">
    <location>
        <begin position="61"/>
        <end position="80"/>
    </location>
</feature>
<proteinExistence type="predicted"/>
<feature type="transmembrane region" description="Helical" evidence="2">
    <location>
        <begin position="199"/>
        <end position="221"/>
    </location>
</feature>
<dbReference type="Pfam" id="PF00990">
    <property type="entry name" value="GGDEF"/>
    <property type="match status" value="1"/>
</dbReference>
<dbReference type="Proteomes" id="UP001138997">
    <property type="component" value="Unassembled WGS sequence"/>
</dbReference>
<feature type="region of interest" description="Disordered" evidence="1">
    <location>
        <begin position="474"/>
        <end position="505"/>
    </location>
</feature>
<accession>A0A9X1SYK9</accession>
<feature type="transmembrane region" description="Helical" evidence="2">
    <location>
        <begin position="268"/>
        <end position="287"/>
    </location>
</feature>
<keyword evidence="2" id="KW-0812">Transmembrane</keyword>
<dbReference type="GO" id="GO:0043709">
    <property type="term" value="P:cell adhesion involved in single-species biofilm formation"/>
    <property type="evidence" value="ECO:0007669"/>
    <property type="project" value="TreeGrafter"/>
</dbReference>
<dbReference type="CDD" id="cd01949">
    <property type="entry name" value="GGDEF"/>
    <property type="match status" value="1"/>
</dbReference>
<evidence type="ECO:0000259" key="3">
    <source>
        <dbReference type="PROSITE" id="PS50887"/>
    </source>
</evidence>
<dbReference type="InterPro" id="IPR000160">
    <property type="entry name" value="GGDEF_dom"/>
</dbReference>
<keyword evidence="2" id="KW-1133">Transmembrane helix</keyword>
<name>A0A9X1SYK9_9ACTN</name>
<dbReference type="Gene3D" id="3.30.70.270">
    <property type="match status" value="1"/>
</dbReference>
<dbReference type="SMART" id="SM00267">
    <property type="entry name" value="GGDEF"/>
    <property type="match status" value="1"/>
</dbReference>
<dbReference type="SUPFAM" id="SSF55073">
    <property type="entry name" value="Nucleotide cyclase"/>
    <property type="match status" value="1"/>
</dbReference>
<feature type="transmembrane region" description="Helical" evidence="2">
    <location>
        <begin position="123"/>
        <end position="146"/>
    </location>
</feature>
<organism evidence="4 5">
    <name type="scientific">Kineosporia babensis</name>
    <dbReference type="NCBI Taxonomy" id="499548"/>
    <lineage>
        <taxon>Bacteria</taxon>
        <taxon>Bacillati</taxon>
        <taxon>Actinomycetota</taxon>
        <taxon>Actinomycetes</taxon>
        <taxon>Kineosporiales</taxon>
        <taxon>Kineosporiaceae</taxon>
        <taxon>Kineosporia</taxon>
    </lineage>
</organism>
<comment type="caution">
    <text evidence="4">The sequence shown here is derived from an EMBL/GenBank/DDBJ whole genome shotgun (WGS) entry which is preliminary data.</text>
</comment>
<feature type="domain" description="GGDEF" evidence="3">
    <location>
        <begin position="362"/>
        <end position="484"/>
    </location>
</feature>
<evidence type="ECO:0000313" key="4">
    <source>
        <dbReference type="EMBL" id="MCD5317034.1"/>
    </source>
</evidence>
<dbReference type="GO" id="GO:0005886">
    <property type="term" value="C:plasma membrane"/>
    <property type="evidence" value="ECO:0007669"/>
    <property type="project" value="TreeGrafter"/>
</dbReference>
<sequence>MTRTALTRLLGALAVLAVPVSVLPWAEGTAALLLYPAAIALQTLFLAVAVSGVPRARRGPWLLFLLMVTLCLVATVRYRIGVIHGDFSYPTPSDILYISSSLVFMAGILLLDRQEIRSPPTGTVLDSLIVTAGLGVPVLVFLILPVASDEEQSTAARVVSSLYPIMDVLTIFLVVRILIGASAGRRDPVTRTRRTRAVWWLVAGMVCTLAADTFQNVYAVVQQNSDYPWIMFVLWQGYYLCVGFGACEAQRSVPPPPPRPDGSGLTRVRLLVLILAAAVPALLLIVLDQLVRANHVTALGAGALLLLILVALRIWDLLAVLRRQAEQLALVARTDPLTGLANRRSWDFELERAFARVPEGGGILLVGLLDLDFFKKYNDSHGHQAGDDLLREAGAAWQGTLGSEGRLARWGGEEFAALLFCTTVSEGAAELDGLRLVVPHGQTCSIGIARWDGTESAGDLLKRADEALYRAKSGGRDRSVVAGLPGAGVVPRQREKTRSPSEPAV</sequence>
<dbReference type="PANTHER" id="PTHR45138:SF9">
    <property type="entry name" value="DIGUANYLATE CYCLASE DGCM-RELATED"/>
    <property type="match status" value="1"/>
</dbReference>
<evidence type="ECO:0000256" key="2">
    <source>
        <dbReference type="SAM" id="Phobius"/>
    </source>
</evidence>